<comment type="caution">
    <text evidence="1">The sequence shown here is derived from an EMBL/GenBank/DDBJ whole genome shotgun (WGS) entry which is preliminary data.</text>
</comment>
<dbReference type="InterPro" id="IPR024747">
    <property type="entry name" value="Pyridox_Oxase-rel"/>
</dbReference>
<sequence length="157" mass="18461">MFREMRRKKQALSEEECIDILINEPRGILAVLGDDDYPYAVPLNHDYVDGKIYFHGTVKESHKRDAIEKHDKVSYCVMNKGIKAEDDWWYTFKSVIIFGRMKTIKDKDTKIEKLTHLGNKFFPSEEETKSEIDKLLDVTELYEITIEHMSGKIVEEK</sequence>
<reference evidence="1" key="1">
    <citation type="submission" date="2019-04" db="EMBL/GenBank/DDBJ databases">
        <title>Evolution of Biomass-Degrading Anaerobic Consortia Revealed by Metagenomics.</title>
        <authorList>
            <person name="Peng X."/>
        </authorList>
    </citation>
    <scope>NUCLEOTIDE SEQUENCE</scope>
    <source>
        <strain evidence="1">SIG14</strain>
    </source>
</reference>
<proteinExistence type="predicted"/>
<dbReference type="PANTHER" id="PTHR34071">
    <property type="entry name" value="5-NITROIMIDAZOLE ANTIBIOTICS RESISTANCE PROTEIN, NIMA-FAMILY-RELATED PROTEIN-RELATED"/>
    <property type="match status" value="1"/>
</dbReference>
<accession>A0A8T3VLK8</accession>
<dbReference type="AlphaFoldDB" id="A0A8T3VLK8"/>
<dbReference type="EMBL" id="SUTG01000006">
    <property type="protein sequence ID" value="MBE6512013.1"/>
    <property type="molecule type" value="Genomic_DNA"/>
</dbReference>
<dbReference type="SUPFAM" id="SSF50475">
    <property type="entry name" value="FMN-binding split barrel"/>
    <property type="match status" value="1"/>
</dbReference>
<gene>
    <name evidence="1" type="ORF">E7Z75_02515</name>
</gene>
<organism evidence="1 2">
    <name type="scientific">Methanobrevibacter olleyae</name>
    <dbReference type="NCBI Taxonomy" id="294671"/>
    <lineage>
        <taxon>Archaea</taxon>
        <taxon>Methanobacteriati</taxon>
        <taxon>Methanobacteriota</taxon>
        <taxon>Methanomada group</taxon>
        <taxon>Methanobacteria</taxon>
        <taxon>Methanobacteriales</taxon>
        <taxon>Methanobacteriaceae</taxon>
        <taxon>Methanobrevibacter</taxon>
    </lineage>
</organism>
<evidence type="ECO:0000313" key="1">
    <source>
        <dbReference type="EMBL" id="MBE6512013.1"/>
    </source>
</evidence>
<evidence type="ECO:0000313" key="2">
    <source>
        <dbReference type="Proteomes" id="UP000732619"/>
    </source>
</evidence>
<dbReference type="InterPro" id="IPR012349">
    <property type="entry name" value="Split_barrel_FMN-bd"/>
</dbReference>
<dbReference type="Proteomes" id="UP000732619">
    <property type="component" value="Unassembled WGS sequence"/>
</dbReference>
<protein>
    <submittedName>
        <fullName evidence="1">Pyridoxamine 5'-phosphate oxidase family protein</fullName>
    </submittedName>
</protein>
<dbReference type="Pfam" id="PF12900">
    <property type="entry name" value="Pyridox_ox_2"/>
    <property type="match status" value="1"/>
</dbReference>
<dbReference type="Gene3D" id="2.30.110.10">
    <property type="entry name" value="Electron Transport, Fmn-binding Protein, Chain A"/>
    <property type="match status" value="1"/>
</dbReference>
<name>A0A8T3VLK8_METOL</name>
<dbReference type="PANTHER" id="PTHR34071:SF2">
    <property type="entry name" value="FLAVIN-NUCLEOTIDE-BINDING PROTEIN"/>
    <property type="match status" value="1"/>
</dbReference>